<evidence type="ECO:0000313" key="1">
    <source>
        <dbReference type="EMBL" id="MFD2756691.1"/>
    </source>
</evidence>
<dbReference type="InterPro" id="IPR023401">
    <property type="entry name" value="ODC_N"/>
</dbReference>
<protein>
    <submittedName>
        <fullName evidence="1">Delta(1)-pyrroline-2-carboxylate reductase family protein</fullName>
    </submittedName>
</protein>
<organism evidence="1 2">
    <name type="scientific">Comamonas terrae</name>
    <dbReference type="NCBI Taxonomy" id="673548"/>
    <lineage>
        <taxon>Bacteria</taxon>
        <taxon>Pseudomonadati</taxon>
        <taxon>Pseudomonadota</taxon>
        <taxon>Betaproteobacteria</taxon>
        <taxon>Burkholderiales</taxon>
        <taxon>Comamonadaceae</taxon>
        <taxon>Comamonas</taxon>
    </lineage>
</organism>
<dbReference type="InterPro" id="IPR003462">
    <property type="entry name" value="ODC_Mu_crystall"/>
</dbReference>
<dbReference type="PIRSF" id="PIRSF001439">
    <property type="entry name" value="CryM"/>
    <property type="match status" value="1"/>
</dbReference>
<dbReference type="EMBL" id="JBHUMV010000013">
    <property type="protein sequence ID" value="MFD2756691.1"/>
    <property type="molecule type" value="Genomic_DNA"/>
</dbReference>
<gene>
    <name evidence="1" type="ORF">ACFSW6_21670</name>
</gene>
<dbReference type="RefSeq" id="WP_066476928.1">
    <property type="nucleotide sequence ID" value="NZ_BCNT01000006.1"/>
</dbReference>
<proteinExistence type="predicted"/>
<keyword evidence="2" id="KW-1185">Reference proteome</keyword>
<dbReference type="Gene3D" id="3.40.50.720">
    <property type="entry name" value="NAD(P)-binding Rossmann-like Domain"/>
    <property type="match status" value="1"/>
</dbReference>
<reference evidence="2" key="1">
    <citation type="journal article" date="2019" name="Int. J. Syst. Evol. Microbiol.">
        <title>The Global Catalogue of Microorganisms (GCM) 10K type strain sequencing project: providing services to taxonomists for standard genome sequencing and annotation.</title>
        <authorList>
            <consortium name="The Broad Institute Genomics Platform"/>
            <consortium name="The Broad Institute Genome Sequencing Center for Infectious Disease"/>
            <person name="Wu L."/>
            <person name="Ma J."/>
        </authorList>
    </citation>
    <scope>NUCLEOTIDE SEQUENCE [LARGE SCALE GENOMIC DNA]</scope>
    <source>
        <strain evidence="2">TISTR 1906</strain>
    </source>
</reference>
<dbReference type="Proteomes" id="UP001597463">
    <property type="component" value="Unassembled WGS sequence"/>
</dbReference>
<dbReference type="PANTHER" id="PTHR13812">
    <property type="entry name" value="KETIMINE REDUCTASE MU-CRYSTALLIN"/>
    <property type="match status" value="1"/>
</dbReference>
<dbReference type="Pfam" id="PF02423">
    <property type="entry name" value="OCD_Mu_crystall"/>
    <property type="match status" value="1"/>
</dbReference>
<comment type="caution">
    <text evidence="1">The sequence shown here is derived from an EMBL/GenBank/DDBJ whole genome shotgun (WGS) entry which is preliminary data.</text>
</comment>
<dbReference type="SUPFAM" id="SSF51735">
    <property type="entry name" value="NAD(P)-binding Rossmann-fold domains"/>
    <property type="match status" value="1"/>
</dbReference>
<dbReference type="NCBIfam" id="NF005603">
    <property type="entry name" value="PRK07340.1"/>
    <property type="match status" value="1"/>
</dbReference>
<dbReference type="PANTHER" id="PTHR13812:SF19">
    <property type="entry name" value="KETIMINE REDUCTASE MU-CRYSTALLIN"/>
    <property type="match status" value="1"/>
</dbReference>
<evidence type="ECO:0000313" key="2">
    <source>
        <dbReference type="Proteomes" id="UP001597463"/>
    </source>
</evidence>
<accession>A0ABW5USU3</accession>
<dbReference type="Gene3D" id="3.30.1780.10">
    <property type="entry name" value="ornithine cyclodeaminase, domain 1"/>
    <property type="match status" value="1"/>
</dbReference>
<dbReference type="InterPro" id="IPR036291">
    <property type="entry name" value="NAD(P)-bd_dom_sf"/>
</dbReference>
<name>A0ABW5USU3_9BURK</name>
<sequence>MTHVPSPMPDALDARATAAVLPWNALADEIAALLLSLRDSDAIHVPARIVMPLARDGALFCMPATDGQLAMTKLISFTPANAQTARPTIQGDIVVFDVATGERRLILDGPTVTARRTAAVSLLAARRLAPNPHGPLLIVGAGVQGSAHLQAFASGLGTREVWIASRSEKSAQQLVEQARQLGLQAHVATDLAAATRHCPLIVTCTPAQAVVLHDAPRDDAFVCAVGAFTPAMVELAPALCRDMQDRGRIVVDTQDAQHEAGDLLQAGIAVQGLPTLETVLAQDWPRPRTPVLFKSCGWGGWDLAATRLALRMARRQAAASP</sequence>